<evidence type="ECO:0000313" key="20">
    <source>
        <dbReference type="EMBL" id="ATP66852.1"/>
    </source>
</evidence>
<keyword evidence="13 19" id="KW-1133">Transmembrane helix</keyword>
<dbReference type="EMBL" id="KY370098">
    <property type="protein sequence ID" value="ATP66852.1"/>
    <property type="molecule type" value="Viral_cRNA"/>
</dbReference>
<dbReference type="GO" id="GO:0020002">
    <property type="term" value="C:host cell plasma membrane"/>
    <property type="evidence" value="ECO:0007669"/>
    <property type="project" value="UniProtKB-SubCell"/>
</dbReference>
<dbReference type="GO" id="GO:0019062">
    <property type="term" value="P:virion attachment to host cell"/>
    <property type="evidence" value="ECO:0007669"/>
    <property type="project" value="UniProtKB-KW"/>
</dbReference>
<dbReference type="GeneID" id="80537574"/>
<dbReference type="InterPro" id="IPR036278">
    <property type="entry name" value="Sialidase_sf"/>
</dbReference>
<dbReference type="InterPro" id="IPR000665">
    <property type="entry name" value="Hemagglutn/HN"/>
</dbReference>
<feature type="transmembrane region" description="Helical" evidence="19">
    <location>
        <begin position="36"/>
        <end position="55"/>
    </location>
</feature>
<keyword evidence="5 17" id="KW-0348">Hemagglutinin</keyword>
<accession>A0AAD0ABR2</accession>
<evidence type="ECO:0000256" key="16">
    <source>
        <dbReference type="ARBA" id="ARBA00023296"/>
    </source>
</evidence>
<dbReference type="GO" id="GO:0046718">
    <property type="term" value="P:symbiont entry into host cell"/>
    <property type="evidence" value="ECO:0007669"/>
    <property type="project" value="UniProtKB-KW"/>
</dbReference>
<evidence type="ECO:0000256" key="9">
    <source>
        <dbReference type="ARBA" id="ARBA00022844"/>
    </source>
</evidence>
<evidence type="ECO:0000256" key="17">
    <source>
        <dbReference type="RuleBase" id="RU004216"/>
    </source>
</evidence>
<evidence type="ECO:0000256" key="1">
    <source>
        <dbReference type="ARBA" id="ARBA00004208"/>
    </source>
</evidence>
<feature type="compositionally biased region" description="Polar residues" evidence="18">
    <location>
        <begin position="780"/>
        <end position="794"/>
    </location>
</feature>
<reference evidence="20" key="1">
    <citation type="journal article" date="2018" name="Microbiome">
        <title>Comparative analysis of rodent and small mammal viromes to better understand the wildlife origin of emerging infectious diseases.</title>
        <authorList>
            <person name="Wu Z."/>
            <person name="Lu L."/>
            <person name="Du J."/>
            <person name="Yang L."/>
            <person name="Ren X."/>
            <person name="Liu B."/>
            <person name="Jiang J."/>
            <person name="Yang J."/>
            <person name="Dong J."/>
            <person name="Sun L."/>
            <person name="Zhu Y."/>
            <person name="Li Y."/>
            <person name="Zheng D."/>
            <person name="Zhang C."/>
            <person name="Su H."/>
            <person name="Zheng Y."/>
            <person name="Zhou H."/>
            <person name="Zhu G."/>
            <person name="Li H."/>
            <person name="Chmura A."/>
            <person name="Yang F."/>
            <person name="Daszak P."/>
            <person name="Wang J."/>
            <person name="Liu Q."/>
            <person name="Jin Q."/>
        </authorList>
    </citation>
    <scope>NUCLEOTIDE SEQUENCE</scope>
    <source>
        <strain evidence="20">RtAp-ParaV/NX2015</strain>
    </source>
</reference>
<keyword evidence="15" id="KW-0325">Glycoprotein</keyword>
<keyword evidence="6" id="KW-0945">Host-virus interaction</keyword>
<keyword evidence="10" id="KW-1043">Host membrane</keyword>
<keyword evidence="8" id="KW-1161">Viral attachment to host cell</keyword>
<feature type="compositionally biased region" description="Polar residues" evidence="18">
    <location>
        <begin position="1223"/>
        <end position="1251"/>
    </location>
</feature>
<evidence type="ECO:0000256" key="7">
    <source>
        <dbReference type="ARBA" id="ARBA00022692"/>
    </source>
</evidence>
<feature type="region of interest" description="Disordered" evidence="18">
    <location>
        <begin position="1133"/>
        <end position="1182"/>
    </location>
</feature>
<feature type="compositionally biased region" description="Polar residues" evidence="18">
    <location>
        <begin position="1203"/>
        <end position="1214"/>
    </location>
</feature>
<evidence type="ECO:0000256" key="2">
    <source>
        <dbReference type="ARBA" id="ARBA00004336"/>
    </source>
</evidence>
<evidence type="ECO:0000256" key="8">
    <source>
        <dbReference type="ARBA" id="ARBA00022804"/>
    </source>
</evidence>
<feature type="compositionally biased region" description="Basic and acidic residues" evidence="18">
    <location>
        <begin position="875"/>
        <end position="890"/>
    </location>
</feature>
<protein>
    <submittedName>
        <fullName evidence="20">Attachment glycoprotein</fullName>
    </submittedName>
</protein>
<evidence type="ECO:0000256" key="6">
    <source>
        <dbReference type="ARBA" id="ARBA00022581"/>
    </source>
</evidence>
<feature type="compositionally biased region" description="Polar residues" evidence="18">
    <location>
        <begin position="1133"/>
        <end position="1158"/>
    </location>
</feature>
<organism evidence="20 21">
    <name type="scientific">Rodent paramyxovirus</name>
    <dbReference type="NCBI Taxonomy" id="1497434"/>
    <lineage>
        <taxon>Viruses</taxon>
        <taxon>Riboviria</taxon>
        <taxon>Orthornavirae</taxon>
        <taxon>Negarnaviricota</taxon>
        <taxon>Haploviricotina</taxon>
        <taxon>Monjiviricetes</taxon>
        <taxon>Mononegavirales</taxon>
        <taxon>Paramyxoviridae</taxon>
        <taxon>Orthoparamyxovirinae</taxon>
        <taxon>Jeilongvirus</taxon>
        <taxon>Jeilongvirus apodemi</taxon>
    </lineage>
</organism>
<dbReference type="GO" id="GO:0004308">
    <property type="term" value="F:exo-alpha-sialidase activity"/>
    <property type="evidence" value="ECO:0007669"/>
    <property type="project" value="InterPro"/>
</dbReference>
<evidence type="ECO:0000256" key="18">
    <source>
        <dbReference type="SAM" id="MobiDB-lite"/>
    </source>
</evidence>
<feature type="region of interest" description="Disordered" evidence="18">
    <location>
        <begin position="743"/>
        <end position="775"/>
    </location>
</feature>
<dbReference type="CDD" id="cd15469">
    <property type="entry name" value="HN"/>
    <property type="match status" value="1"/>
</dbReference>
<evidence type="ECO:0000256" key="4">
    <source>
        <dbReference type="ARBA" id="ARBA00022511"/>
    </source>
</evidence>
<evidence type="ECO:0000256" key="12">
    <source>
        <dbReference type="ARBA" id="ARBA00022968"/>
    </source>
</evidence>
<evidence type="ECO:0000256" key="19">
    <source>
        <dbReference type="SAM" id="Phobius"/>
    </source>
</evidence>
<dbReference type="Gene3D" id="2.120.10.10">
    <property type="match status" value="1"/>
</dbReference>
<dbReference type="GO" id="GO:0019031">
    <property type="term" value="C:viral envelope"/>
    <property type="evidence" value="ECO:0007669"/>
    <property type="project" value="UniProtKB-KW"/>
</dbReference>
<dbReference type="Proteomes" id="UP000831541">
    <property type="component" value="Segment"/>
</dbReference>
<dbReference type="SUPFAM" id="SSF50939">
    <property type="entry name" value="Sialidases"/>
    <property type="match status" value="1"/>
</dbReference>
<keyword evidence="21" id="KW-1185">Reference proteome</keyword>
<comment type="similarity">
    <text evidence="3 17">Belongs to the paramyxoviruses hemagglutinin-neuraminidase family.</text>
</comment>
<sequence>MSQLAAHNLAMSNFYGTQQGDQYGSKQPTQGEGQVLFRYASMIVGLLSLFTIIALNVTNIIYMTGSGGTMESIKNSQQSLSGIVKETSGVIIEDIKPKTDLINSMVSYNLPSQLTIIHNLIKNEVLRQCTPSFMFNNTICPIAENPTHSHYLEELNLEMLSECRNPNGYLEVKSPIEYVEYPSFIPGSTKPGSCTRLPSFSMSSTVFAYTHTIMGHGCSELDVGDHYFSIGRIADHGHEQPIFETLTEWFINDKINRRSCTVAAGKLGAWMGCVIMTETFFDDVESSDTGRITISFMDVFGRKKEWMYSKSEIHYDQVYTALYFSVGSGAVIGDTVYFLVWGTLRDLVDQPAYCVAPGCINYDQRRCNEAQRPEQFGHRQVVNGLLSFKTNVDGKPSLLLRTFSPSDVPLGSEGRLIHFENLGRTFIYIRSTGWHSLPLTGLLNLGPPISITWTVQTAVSRPGDHPCGASNRCPRDCVTGVYTDLYPLGYDYEYTATTFLNAELYRVNPTIALTNTSKSVYTKTLTNPSQQAGYTTTTCFVFKLRVWCLSIVELSPATITAFEPVPFLFQLDIGCRNLRTGNLDPLSGKDQVYKLGRFQEPRNECFFERIDQHVYFIISIPGSIQAYEVRDLDPSATDRVNPYITDVCSLALEAFKKMTPSTRKSISIMVGHWQFRPVQVGRGVRLEFSNGFLGRVDPKLVAPEDPGFETFPGEHLSASACVQDLELCYRALEHDSIDLSTTAANNTPLNSRSTTTMTPATVHGETSQITATGKLSSTIVNKSSDQPRVSPTLSEDQDGFATTAYNQTVGRQDAPVKTVTNKLMSTSASLVIIGANNTTTQSHKVSTEGVTTVHSVRSTGLLDNAVPSQFNASRNRSEAHDDDGYTHHELTLPGTEIGKTPELPTFQTGIESTADHDEDDITPTPSNDSRNGTGVNRTDQIESRSNTMTSTLHAFADYYNDGVKKGVTGTIIGTIGYLGNYLTTTIRDKADVISSISNDYTTSSFPLTTPVNIPQSVTNNTQNSNKSTENYTITTVPDSTKPSMTNDVNAPTTTHHFTSLVPTSQTDPNTTMLPDSTEHPPHVTANTSYTNSVEDRTSTIIDYNKQSSRTSTSTTLWTSTTTAEDSIATNVTATDENSRTAYNSISPPHNSANTTTAPPVNAGGIGSSKRQTTEAAQSDTYTPTLLLVINSTNQSISEDRQNEPTGTNKGQGNQDSEHITKPSMFTTTQEMIKSQKKTTSIPSRHSSSPEISGNHIMPTVDPEIKHGIGHSYLAADPGVAAQNLLLGMRNQEIMLERKLPRFTLTKSECPPSMHDQLCYEIKRYMRVLEDKCSGSVSLNVPLLAVGYVLTSTWRQSNNTYILPPMYYLCMENKETVVSQLPEHTYYDPKNGENKEIRWGSFALDLKTWSRREDEIPMLPFSKKDMMVIFGDIDPSIPSPFCVVLEVCGYPVVVYNNGRRYIPFMMYTPADRSNPTWRSHFDSKDICYQLYRVILNTDEMNEYYADIGNDQTPVTLRTITDLCYMSYTALGGECFDREYSRSYVYSYLRYGNTDVYSMYSFDFDTKSEIVGFGSYQVEEDIKRVSTEKMSLDPFNNMKSVYNRFWN</sequence>
<keyword evidence="12" id="KW-0735">Signal-anchor</keyword>
<evidence type="ECO:0000256" key="15">
    <source>
        <dbReference type="ARBA" id="ARBA00023180"/>
    </source>
</evidence>
<feature type="region of interest" description="Disordered" evidence="18">
    <location>
        <begin position="780"/>
        <end position="799"/>
    </location>
</feature>
<dbReference type="GO" id="GO:0055036">
    <property type="term" value="C:virion membrane"/>
    <property type="evidence" value="ECO:0007669"/>
    <property type="project" value="UniProtKB-SubCell"/>
</dbReference>
<feature type="region of interest" description="Disordered" evidence="18">
    <location>
        <begin position="873"/>
        <end position="946"/>
    </location>
</feature>
<keyword evidence="4" id="KW-1032">Host cell membrane</keyword>
<feature type="region of interest" description="Disordered" evidence="18">
    <location>
        <begin position="1013"/>
        <end position="1044"/>
    </location>
</feature>
<evidence type="ECO:0000256" key="14">
    <source>
        <dbReference type="ARBA" id="ARBA00023136"/>
    </source>
</evidence>
<dbReference type="KEGG" id="vg:80537574"/>
<evidence type="ECO:0000313" key="21">
    <source>
        <dbReference type="Proteomes" id="UP000831541"/>
    </source>
</evidence>
<keyword evidence="9" id="KW-0946">Virion</keyword>
<feature type="compositionally biased region" description="Polar residues" evidence="18">
    <location>
        <begin position="923"/>
        <end position="946"/>
    </location>
</feature>
<keyword evidence="7 19" id="KW-0812">Transmembrane</keyword>
<keyword evidence="14 19" id="KW-0472">Membrane</keyword>
<evidence type="ECO:0000256" key="5">
    <source>
        <dbReference type="ARBA" id="ARBA00022546"/>
    </source>
</evidence>
<keyword evidence="16" id="KW-1160">Virus entry into host cell</keyword>
<keyword evidence="11 17" id="KW-0261">Viral envelope protein</keyword>
<feature type="region of interest" description="Disordered" evidence="18">
    <location>
        <begin position="1195"/>
        <end position="1255"/>
    </location>
</feature>
<feature type="compositionally biased region" description="Polar residues" evidence="18">
    <location>
        <begin position="1168"/>
        <end position="1182"/>
    </location>
</feature>
<evidence type="ECO:0000256" key="10">
    <source>
        <dbReference type="ARBA" id="ARBA00022870"/>
    </source>
</evidence>
<dbReference type="InterPro" id="IPR016285">
    <property type="entry name" value="Hemagglutn-neuramid"/>
</dbReference>
<evidence type="ECO:0000256" key="13">
    <source>
        <dbReference type="ARBA" id="ARBA00022989"/>
    </source>
</evidence>
<proteinExistence type="inferred from homology"/>
<dbReference type="RefSeq" id="YP_010799240.1">
    <property type="nucleotide sequence ID" value="NC_076597.1"/>
</dbReference>
<comment type="subcellular location">
    <subcellularLocation>
        <location evidence="2">Host cell membrane</location>
        <topology evidence="2">Single-pass type II membrane protein</topology>
    </subcellularLocation>
    <subcellularLocation>
        <location evidence="1">Virion membrane</location>
        <topology evidence="1">Single-pass type II membrane protein</topology>
    </subcellularLocation>
</comment>
<dbReference type="Pfam" id="PF00423">
    <property type="entry name" value="HN"/>
    <property type="match status" value="1"/>
</dbReference>
<dbReference type="GO" id="GO:0046789">
    <property type="term" value="F:host cell surface receptor binding"/>
    <property type="evidence" value="ECO:0007669"/>
    <property type="project" value="InterPro"/>
</dbReference>
<name>A0AAD0ABR2_9MONO</name>
<evidence type="ECO:0000256" key="3">
    <source>
        <dbReference type="ARBA" id="ARBA00007701"/>
    </source>
</evidence>
<evidence type="ECO:0000256" key="11">
    <source>
        <dbReference type="ARBA" id="ARBA00022879"/>
    </source>
</evidence>